<dbReference type="Proteomes" id="UP000605970">
    <property type="component" value="Unassembled WGS sequence"/>
</dbReference>
<dbReference type="AlphaFoldDB" id="A0A8S9ZKH0"/>
<dbReference type="OrthoDB" id="28413at2759"/>
<name>A0A8S9ZKH0_9BILA</name>
<proteinExistence type="predicted"/>
<sequence length="71" mass="8242">MSDPNKKSSGSRARTRAYATQNQTLYHLATQHFFNYFRETANCSEIFSELNKFNSNPNCLQMLTIKSFKVN</sequence>
<evidence type="ECO:0000313" key="1">
    <source>
        <dbReference type="EMBL" id="KAF7633945.1"/>
    </source>
</evidence>
<dbReference type="EMBL" id="JABEBT010000067">
    <property type="protein sequence ID" value="KAF7633945.1"/>
    <property type="molecule type" value="Genomic_DNA"/>
</dbReference>
<comment type="caution">
    <text evidence="1">The sequence shown here is derived from an EMBL/GenBank/DDBJ whole genome shotgun (WGS) entry which is preliminary data.</text>
</comment>
<organism evidence="1 2">
    <name type="scientific">Meloidogyne graminicola</name>
    <dbReference type="NCBI Taxonomy" id="189291"/>
    <lineage>
        <taxon>Eukaryota</taxon>
        <taxon>Metazoa</taxon>
        <taxon>Ecdysozoa</taxon>
        <taxon>Nematoda</taxon>
        <taxon>Chromadorea</taxon>
        <taxon>Rhabditida</taxon>
        <taxon>Tylenchina</taxon>
        <taxon>Tylenchomorpha</taxon>
        <taxon>Tylenchoidea</taxon>
        <taxon>Meloidogynidae</taxon>
        <taxon>Meloidogyninae</taxon>
        <taxon>Meloidogyne</taxon>
    </lineage>
</organism>
<evidence type="ECO:0000313" key="2">
    <source>
        <dbReference type="Proteomes" id="UP000605970"/>
    </source>
</evidence>
<reference evidence="1" key="1">
    <citation type="journal article" date="2020" name="Ecol. Evol.">
        <title>Genome structure and content of the rice root-knot nematode (Meloidogyne graminicola).</title>
        <authorList>
            <person name="Phan N.T."/>
            <person name="Danchin E.G.J."/>
            <person name="Klopp C."/>
            <person name="Perfus-Barbeoch L."/>
            <person name="Kozlowski D.K."/>
            <person name="Koutsovoulos G.D."/>
            <person name="Lopez-Roques C."/>
            <person name="Bouchez O."/>
            <person name="Zahm M."/>
            <person name="Besnard G."/>
            <person name="Bellafiore S."/>
        </authorList>
    </citation>
    <scope>NUCLEOTIDE SEQUENCE</scope>
    <source>
        <strain evidence="1">VN-18</strain>
    </source>
</reference>
<gene>
    <name evidence="1" type="ORF">Mgra_00006683</name>
</gene>
<protein>
    <submittedName>
        <fullName evidence="1">Uncharacterized protein</fullName>
    </submittedName>
</protein>
<accession>A0A8S9ZKH0</accession>
<keyword evidence="2" id="KW-1185">Reference proteome</keyword>